<keyword evidence="1" id="KW-0732">Signal</keyword>
<dbReference type="InterPro" id="IPR028082">
    <property type="entry name" value="Peripla_BP_I"/>
</dbReference>
<dbReference type="SUPFAM" id="SSF53822">
    <property type="entry name" value="Periplasmic binding protein-like I"/>
    <property type="match status" value="1"/>
</dbReference>
<accession>A0A4Q7MN86</accession>
<dbReference type="RefSeq" id="WP_130543397.1">
    <property type="nucleotide sequence ID" value="NZ_CP042431.1"/>
</dbReference>
<reference evidence="2 3" key="1">
    <citation type="submission" date="2019-02" db="EMBL/GenBank/DDBJ databases">
        <title>Genomic Encyclopedia of Type Strains, Phase IV (KMG-IV): sequencing the most valuable type-strain genomes for metagenomic binning, comparative biology and taxonomic classification.</title>
        <authorList>
            <person name="Goeker M."/>
        </authorList>
    </citation>
    <scope>NUCLEOTIDE SEQUENCE [LARGE SCALE GENOMIC DNA]</scope>
    <source>
        <strain evidence="2 3">DSM 18116</strain>
    </source>
</reference>
<feature type="chain" id="PRO_5020927063" description="ABC-type branched-subunit amino acid transport system substrate-binding protein" evidence="1">
    <location>
        <begin position="24"/>
        <end position="406"/>
    </location>
</feature>
<organism evidence="2 3">
    <name type="scientific">Pseudobacter ginsenosidimutans</name>
    <dbReference type="NCBI Taxonomy" id="661488"/>
    <lineage>
        <taxon>Bacteria</taxon>
        <taxon>Pseudomonadati</taxon>
        <taxon>Bacteroidota</taxon>
        <taxon>Chitinophagia</taxon>
        <taxon>Chitinophagales</taxon>
        <taxon>Chitinophagaceae</taxon>
        <taxon>Pseudobacter</taxon>
    </lineage>
</organism>
<protein>
    <recommendedName>
        <fullName evidence="4">ABC-type branched-subunit amino acid transport system substrate-binding protein</fullName>
    </recommendedName>
</protein>
<gene>
    <name evidence="2" type="ORF">EV199_4852</name>
</gene>
<dbReference type="Proteomes" id="UP000293874">
    <property type="component" value="Unassembled WGS sequence"/>
</dbReference>
<evidence type="ECO:0000313" key="2">
    <source>
        <dbReference type="EMBL" id="RZS69028.1"/>
    </source>
</evidence>
<keyword evidence="3" id="KW-1185">Reference proteome</keyword>
<feature type="signal peptide" evidence="1">
    <location>
        <begin position="1"/>
        <end position="23"/>
    </location>
</feature>
<evidence type="ECO:0000313" key="3">
    <source>
        <dbReference type="Proteomes" id="UP000293874"/>
    </source>
</evidence>
<name>A0A4Q7MN86_9BACT</name>
<dbReference type="OrthoDB" id="2149800at2"/>
<dbReference type="Gene3D" id="3.40.50.2300">
    <property type="match status" value="2"/>
</dbReference>
<comment type="caution">
    <text evidence="2">The sequence shown here is derived from an EMBL/GenBank/DDBJ whole genome shotgun (WGS) entry which is preliminary data.</text>
</comment>
<evidence type="ECO:0008006" key="4">
    <source>
        <dbReference type="Google" id="ProtNLM"/>
    </source>
</evidence>
<sequence length="406" mass="45598">MKRTGIIALLTVCALLQAIVSLAQVDTVFNPEPIQDTVIKEKERKRIAFFTPLYLDSAFDATGNYRYAKTFPKFINSGLEFWEGAQLAIDSLRKEGVKIEVMVYDTRSSSKKFNDVLASDEVRDADLLIGHVNVNEAAQLANLAGQLNVPFINANLPNEAGVSNNPNYVMLNSTLFTHCTGIYKFLQRNYSVSNIIVFRKKGATEDRLKSYFEEIEKSTAAIPLKLKYVTLADNYTVANLQQYLDSNKTNVVLAGSLDAAFGLTLAQQLAGLSNSYTTTLIGMPTWDVLDFEKTIYKGIEIIYSTPFYLNPADKLVNATTEHFKSGFYSRPSDMLFRGFETLYHFTHLLLTHGTNLGSSLGDKSYKLFTDFDIQPVLDKSTMTLDYFENKKLYFVKKVDGVVKAVY</sequence>
<proteinExistence type="predicted"/>
<evidence type="ECO:0000256" key="1">
    <source>
        <dbReference type="SAM" id="SignalP"/>
    </source>
</evidence>
<dbReference type="AlphaFoldDB" id="A0A4Q7MN86"/>
<dbReference type="EMBL" id="SGXA01000003">
    <property type="protein sequence ID" value="RZS69028.1"/>
    <property type="molecule type" value="Genomic_DNA"/>
</dbReference>